<evidence type="ECO:0000313" key="2">
    <source>
        <dbReference type="Proteomes" id="UP001150942"/>
    </source>
</evidence>
<accession>A0A9W9SWW9</accession>
<dbReference type="EMBL" id="JAPQKQ010000004">
    <property type="protein sequence ID" value="KAJ5201245.1"/>
    <property type="molecule type" value="Genomic_DNA"/>
</dbReference>
<protein>
    <submittedName>
        <fullName evidence="1">Uncharacterized protein</fullName>
    </submittedName>
</protein>
<dbReference type="Proteomes" id="UP001150942">
    <property type="component" value="Unassembled WGS sequence"/>
</dbReference>
<dbReference type="AlphaFoldDB" id="A0A9W9SWW9"/>
<evidence type="ECO:0000313" key="1">
    <source>
        <dbReference type="EMBL" id="KAJ5201245.1"/>
    </source>
</evidence>
<sequence length="65" mass="6892">MAALQGWLDYKSDALRAGPALVTSRGREVAGAPETGNRHEHIVCGRDDAVNSGEAFQADSQKVPI</sequence>
<comment type="caution">
    <text evidence="1">The sequence shown here is derived from an EMBL/GenBank/DDBJ whole genome shotgun (WGS) entry which is preliminary data.</text>
</comment>
<reference evidence="1" key="2">
    <citation type="journal article" date="2023" name="IMA Fungus">
        <title>Comparative genomic study of the Penicillium genus elucidates a diverse pangenome and 15 lateral gene transfer events.</title>
        <authorList>
            <person name="Petersen C."/>
            <person name="Sorensen T."/>
            <person name="Nielsen M.R."/>
            <person name="Sondergaard T.E."/>
            <person name="Sorensen J.L."/>
            <person name="Fitzpatrick D.A."/>
            <person name="Frisvad J.C."/>
            <person name="Nielsen K.L."/>
        </authorList>
    </citation>
    <scope>NUCLEOTIDE SEQUENCE</scope>
    <source>
        <strain evidence="1">IBT 20477</strain>
    </source>
</reference>
<reference evidence="1" key="1">
    <citation type="submission" date="2022-11" db="EMBL/GenBank/DDBJ databases">
        <authorList>
            <person name="Petersen C."/>
        </authorList>
    </citation>
    <scope>NUCLEOTIDE SEQUENCE</scope>
    <source>
        <strain evidence="1">IBT 20477</strain>
    </source>
</reference>
<keyword evidence="2" id="KW-1185">Reference proteome</keyword>
<proteinExistence type="predicted"/>
<name>A0A9W9SWW9_9EURO</name>
<organism evidence="1 2">
    <name type="scientific">Penicillium cf. viridicatum</name>
    <dbReference type="NCBI Taxonomy" id="2972119"/>
    <lineage>
        <taxon>Eukaryota</taxon>
        <taxon>Fungi</taxon>
        <taxon>Dikarya</taxon>
        <taxon>Ascomycota</taxon>
        <taxon>Pezizomycotina</taxon>
        <taxon>Eurotiomycetes</taxon>
        <taxon>Eurotiomycetidae</taxon>
        <taxon>Eurotiales</taxon>
        <taxon>Aspergillaceae</taxon>
        <taxon>Penicillium</taxon>
    </lineage>
</organism>
<gene>
    <name evidence="1" type="ORF">N7449_006048</name>
</gene>